<dbReference type="Proteomes" id="UP001446871">
    <property type="component" value="Unassembled WGS sequence"/>
</dbReference>
<proteinExistence type="predicted"/>
<evidence type="ECO:0000313" key="3">
    <source>
        <dbReference type="Proteomes" id="UP001446871"/>
    </source>
</evidence>
<keyword evidence="3" id="KW-1185">Reference proteome</keyword>
<feature type="region of interest" description="Disordered" evidence="1">
    <location>
        <begin position="236"/>
        <end position="259"/>
    </location>
</feature>
<sequence>MANWSNQQGFPLLATRIEQFESKLKSRPSWWKKLFWRNSSRELESMIDDFEALIHLFGEVTQRTKLRRLDIQIQENSKSLTEIHQSVIDLEAIIVAISGGADPISKEHGSGSGSVHKQESVKETEYGLHGAFEDNFSPHSLLLQLQAAQSSVHEQEPVKGSETEAPVPESSVPSDRKKGPVFFAKPVLIPISIVTGEDTSDLAVEASFDLNSQDDWIRRDLIKELRLQIEPMKTEETNIGPGAKPLAPQGRASLTWSSYSPDSKSKSTFLVHTDLPSRVVFGSALLSETMASSSPAAFAFWRSKLTAAQTEELRKQHGQRNASLTKEQQVVHYRLIPETYNPLSLHEILLGGRLSSRRGLSLQDS</sequence>
<dbReference type="EMBL" id="JAQQWM010000002">
    <property type="protein sequence ID" value="KAK8077714.1"/>
    <property type="molecule type" value="Genomic_DNA"/>
</dbReference>
<gene>
    <name evidence="2" type="ORF">PG996_003884</name>
</gene>
<feature type="region of interest" description="Disordered" evidence="1">
    <location>
        <begin position="152"/>
        <end position="176"/>
    </location>
</feature>
<organism evidence="2 3">
    <name type="scientific">Apiospora saccharicola</name>
    <dbReference type="NCBI Taxonomy" id="335842"/>
    <lineage>
        <taxon>Eukaryota</taxon>
        <taxon>Fungi</taxon>
        <taxon>Dikarya</taxon>
        <taxon>Ascomycota</taxon>
        <taxon>Pezizomycotina</taxon>
        <taxon>Sordariomycetes</taxon>
        <taxon>Xylariomycetidae</taxon>
        <taxon>Amphisphaeriales</taxon>
        <taxon>Apiosporaceae</taxon>
        <taxon>Apiospora</taxon>
    </lineage>
</organism>
<evidence type="ECO:0000313" key="2">
    <source>
        <dbReference type="EMBL" id="KAK8077714.1"/>
    </source>
</evidence>
<name>A0ABR1W2K4_9PEZI</name>
<comment type="caution">
    <text evidence="2">The sequence shown here is derived from an EMBL/GenBank/DDBJ whole genome shotgun (WGS) entry which is preliminary data.</text>
</comment>
<protein>
    <submittedName>
        <fullName evidence="2">Uncharacterized protein</fullName>
    </submittedName>
</protein>
<feature type="compositionally biased region" description="Basic and acidic residues" evidence="1">
    <location>
        <begin position="153"/>
        <end position="162"/>
    </location>
</feature>
<reference evidence="2 3" key="1">
    <citation type="submission" date="2023-01" db="EMBL/GenBank/DDBJ databases">
        <title>Analysis of 21 Apiospora genomes using comparative genomics revels a genus with tremendous synthesis potential of carbohydrate active enzymes and secondary metabolites.</title>
        <authorList>
            <person name="Sorensen T."/>
        </authorList>
    </citation>
    <scope>NUCLEOTIDE SEQUENCE [LARGE SCALE GENOMIC DNA]</scope>
    <source>
        <strain evidence="2 3">CBS 83171</strain>
    </source>
</reference>
<accession>A0ABR1W2K4</accession>
<evidence type="ECO:0000256" key="1">
    <source>
        <dbReference type="SAM" id="MobiDB-lite"/>
    </source>
</evidence>